<sequence length="291" mass="32209">MLPRKGLLCILELHIRTITCPGVILKLKDDLYISACVFGQYKKTSCVPAVFPLTFDEKLVFEKVYTDVIDPGDIVELFECRFFVREEDTVTICILDVVNSDELSLEMIFDPSVLESSVVPPVKKAKVKKKKHLEEQHSTSWSVVEKVKGMSHLRIPLVQLLSPVTPVQTQQQPAITPVPVEVWPSVPVMSDFAQSLLHICDISPGVGTYLFGSGSKLSLVQGEFLGSGYANSSEHGLDSESCLVDSDVGLDDDTPVDKVEEGLEPSLSEDLRLYAQLILKITKKLVIHLIT</sequence>
<evidence type="ECO:0000313" key="2">
    <source>
        <dbReference type="Proteomes" id="UP000827872"/>
    </source>
</evidence>
<proteinExistence type="predicted"/>
<name>A0ACB8F4V0_9SAUR</name>
<protein>
    <submittedName>
        <fullName evidence="1">Uncharacterized protein</fullName>
    </submittedName>
</protein>
<dbReference type="EMBL" id="CM037618">
    <property type="protein sequence ID" value="KAH7999951.1"/>
    <property type="molecule type" value="Genomic_DNA"/>
</dbReference>
<dbReference type="Proteomes" id="UP000827872">
    <property type="component" value="Linkage Group LG05"/>
</dbReference>
<keyword evidence="2" id="KW-1185">Reference proteome</keyword>
<accession>A0ACB8F4V0</accession>
<evidence type="ECO:0000313" key="1">
    <source>
        <dbReference type="EMBL" id="KAH7999951.1"/>
    </source>
</evidence>
<comment type="caution">
    <text evidence="1">The sequence shown here is derived from an EMBL/GenBank/DDBJ whole genome shotgun (WGS) entry which is preliminary data.</text>
</comment>
<reference evidence="1" key="1">
    <citation type="submission" date="2021-08" db="EMBL/GenBank/DDBJ databases">
        <title>The first chromosome-level gecko genome reveals the dynamic sex chromosomes of Neotropical dwarf geckos (Sphaerodactylidae: Sphaerodactylus).</title>
        <authorList>
            <person name="Pinto B.J."/>
            <person name="Keating S.E."/>
            <person name="Gamble T."/>
        </authorList>
    </citation>
    <scope>NUCLEOTIDE SEQUENCE</scope>
    <source>
        <strain evidence="1">TG3544</strain>
    </source>
</reference>
<gene>
    <name evidence="1" type="ORF">K3G42_020994</name>
</gene>
<organism evidence="1 2">
    <name type="scientific">Sphaerodactylus townsendi</name>
    <dbReference type="NCBI Taxonomy" id="933632"/>
    <lineage>
        <taxon>Eukaryota</taxon>
        <taxon>Metazoa</taxon>
        <taxon>Chordata</taxon>
        <taxon>Craniata</taxon>
        <taxon>Vertebrata</taxon>
        <taxon>Euteleostomi</taxon>
        <taxon>Lepidosauria</taxon>
        <taxon>Squamata</taxon>
        <taxon>Bifurcata</taxon>
        <taxon>Gekkota</taxon>
        <taxon>Sphaerodactylidae</taxon>
        <taxon>Sphaerodactylus</taxon>
    </lineage>
</organism>